<feature type="transmembrane region" description="Helical" evidence="1">
    <location>
        <begin position="36"/>
        <end position="57"/>
    </location>
</feature>
<protein>
    <submittedName>
        <fullName evidence="2">Uncharacterized protein</fullName>
    </submittedName>
</protein>
<organism evidence="2 3">
    <name type="scientific">Commensalibacter intestini A911</name>
    <dbReference type="NCBI Taxonomy" id="1088868"/>
    <lineage>
        <taxon>Bacteria</taxon>
        <taxon>Pseudomonadati</taxon>
        <taxon>Pseudomonadota</taxon>
        <taxon>Alphaproteobacteria</taxon>
        <taxon>Acetobacterales</taxon>
        <taxon>Acetobacteraceae</taxon>
    </lineage>
</organism>
<comment type="caution">
    <text evidence="2">The sequence shown here is derived from an EMBL/GenBank/DDBJ whole genome shotgun (WGS) entry which is preliminary data.</text>
</comment>
<keyword evidence="1" id="KW-1133">Transmembrane helix</keyword>
<dbReference type="Proteomes" id="UP000005939">
    <property type="component" value="Unassembled WGS sequence"/>
</dbReference>
<evidence type="ECO:0000313" key="3">
    <source>
        <dbReference type="Proteomes" id="UP000005939"/>
    </source>
</evidence>
<dbReference type="AlphaFoldDB" id="G6F032"/>
<gene>
    <name evidence="2" type="ORF">CIN_09780</name>
</gene>
<proteinExistence type="predicted"/>
<keyword evidence="1" id="KW-0812">Transmembrane</keyword>
<dbReference type="OrthoDB" id="2112405at2"/>
<dbReference type="EMBL" id="AGFR01000005">
    <property type="protein sequence ID" value="EHD14114.1"/>
    <property type="molecule type" value="Genomic_DNA"/>
</dbReference>
<feature type="transmembrane region" description="Helical" evidence="1">
    <location>
        <begin position="63"/>
        <end position="80"/>
    </location>
</feature>
<accession>G6F032</accession>
<evidence type="ECO:0000313" key="2">
    <source>
        <dbReference type="EMBL" id="EHD14114.1"/>
    </source>
</evidence>
<reference evidence="2 3" key="1">
    <citation type="submission" date="2011-10" db="EMBL/GenBank/DDBJ databases">
        <title>Genome Sequence of Commensalibacter intestini A911, isolated from Drosophila gut.</title>
        <authorList>
            <person name="Lee W.-J."/>
            <person name="Kim E.-K."/>
        </authorList>
    </citation>
    <scope>NUCLEOTIDE SEQUENCE [LARGE SCALE GENOMIC DNA]</scope>
    <source>
        <strain evidence="2 3">A911</strain>
    </source>
</reference>
<dbReference type="RefSeq" id="WP_008853968.1">
    <property type="nucleotide sequence ID" value="NZ_AGFR01000005.1"/>
</dbReference>
<sequence length="194" mass="22155">MVGKEFDSSSVILQIKHCESIIKFEGRMLKRAIKQIALLIVISVIIIIVSGIITSATTNNANTFAIIAFPSLLILFFYFISKEIKYNRSLHQPNLSIQSTKTKKTSKTTSTKPTPINKEIVIEYSDSIGEVTTRKIRVKEIKYDKYKRKMVPYSLYSYCFVKKAPRTFVIHNIISAYDAETGEIISDIPKYLMQ</sequence>
<evidence type="ECO:0000256" key="1">
    <source>
        <dbReference type="SAM" id="Phobius"/>
    </source>
</evidence>
<name>G6F032_9PROT</name>
<keyword evidence="1" id="KW-0472">Membrane</keyword>